<reference evidence="2" key="1">
    <citation type="submission" date="2021-01" db="UniProtKB">
        <authorList>
            <consortium name="EnsemblPlants"/>
        </authorList>
    </citation>
    <scope>IDENTIFICATION</scope>
</reference>
<dbReference type="SUPFAM" id="SSF56300">
    <property type="entry name" value="Metallo-dependent phosphatases"/>
    <property type="match status" value="1"/>
</dbReference>
<evidence type="ECO:0000313" key="3">
    <source>
        <dbReference type="Proteomes" id="UP000594263"/>
    </source>
</evidence>
<dbReference type="Gene3D" id="3.60.21.10">
    <property type="match status" value="1"/>
</dbReference>
<dbReference type="OMA" id="VEDSFHF"/>
<dbReference type="Pfam" id="PF14008">
    <property type="entry name" value="Metallophos_C"/>
    <property type="match status" value="1"/>
</dbReference>
<dbReference type="PANTHER" id="PTHR45778">
    <property type="entry name" value="PURPLE ACID PHOSPHATASE-RELATED"/>
    <property type="match status" value="1"/>
</dbReference>
<dbReference type="InterPro" id="IPR025733">
    <property type="entry name" value="PAPs_C"/>
</dbReference>
<keyword evidence="3" id="KW-1185">Reference proteome</keyword>
<organism evidence="2 3">
    <name type="scientific">Kalanchoe fedtschenkoi</name>
    <name type="common">Lavender scallops</name>
    <name type="synonym">South American air plant</name>
    <dbReference type="NCBI Taxonomy" id="63787"/>
    <lineage>
        <taxon>Eukaryota</taxon>
        <taxon>Viridiplantae</taxon>
        <taxon>Streptophyta</taxon>
        <taxon>Embryophyta</taxon>
        <taxon>Tracheophyta</taxon>
        <taxon>Spermatophyta</taxon>
        <taxon>Magnoliopsida</taxon>
        <taxon>eudicotyledons</taxon>
        <taxon>Gunneridae</taxon>
        <taxon>Pentapetalae</taxon>
        <taxon>Saxifragales</taxon>
        <taxon>Crassulaceae</taxon>
        <taxon>Kalanchoe</taxon>
    </lineage>
</organism>
<sequence length="122" mass="13668">MFVSSVEPLLLANKVDLALFGHVHNYERTCAVYRGKCVGMPVKDKTGIDTYNSSNYTAPVHAIIGMAGFKLDKFPPHNLNSWSLSRHSEFGYARFHATKTDLTAQFVNANSRGVEDSFHFTR</sequence>
<proteinExistence type="predicted"/>
<dbReference type="InterPro" id="IPR029052">
    <property type="entry name" value="Metallo-depent_PP-like"/>
</dbReference>
<evidence type="ECO:0000313" key="2">
    <source>
        <dbReference type="EnsemblPlants" id="Kaladp0053s0551.1.v1.1"/>
    </source>
</evidence>
<accession>A0A7N0ZYC7</accession>
<evidence type="ECO:0000259" key="1">
    <source>
        <dbReference type="Pfam" id="PF14008"/>
    </source>
</evidence>
<dbReference type="Gramene" id="Kaladp0053s0551.1.v1.1">
    <property type="protein sequence ID" value="Kaladp0053s0551.1.v1.1"/>
    <property type="gene ID" value="Kaladp0053s0551.v1.1"/>
</dbReference>
<feature type="domain" description="Purple acid phosphatase C-terminal" evidence="1">
    <location>
        <begin position="58"/>
        <end position="117"/>
    </location>
</feature>
<dbReference type="Proteomes" id="UP000594263">
    <property type="component" value="Unplaced"/>
</dbReference>
<name>A0A7N0ZYC7_KALFE</name>
<dbReference type="EnsemblPlants" id="Kaladp0053s0551.1.v1.1">
    <property type="protein sequence ID" value="Kaladp0053s0551.1.v1.1"/>
    <property type="gene ID" value="Kaladp0053s0551.v1.1"/>
</dbReference>
<protein>
    <recommendedName>
        <fullName evidence="1">Purple acid phosphatase C-terminal domain-containing protein</fullName>
    </recommendedName>
</protein>
<dbReference type="PANTHER" id="PTHR45778:SF3">
    <property type="entry name" value="PURPLE ACID PHOSPHATASE"/>
    <property type="match status" value="1"/>
</dbReference>
<dbReference type="AlphaFoldDB" id="A0A7N0ZYC7"/>